<comment type="caution">
    <text evidence="1">The sequence shown here is derived from an EMBL/GenBank/DDBJ whole genome shotgun (WGS) entry which is preliminary data.</text>
</comment>
<gene>
    <name evidence="1" type="ORF">XBP1_2770002</name>
</gene>
<name>A0A077N667_XENBV</name>
<dbReference type="EMBL" id="CBSW010000198">
    <property type="protein sequence ID" value="CDG97721.1"/>
    <property type="molecule type" value="Genomic_DNA"/>
</dbReference>
<evidence type="ECO:0000313" key="1">
    <source>
        <dbReference type="EMBL" id="CDG97721.1"/>
    </source>
</evidence>
<dbReference type="AlphaFoldDB" id="A0A077N667"/>
<accession>A0A077N667</accession>
<reference evidence="1" key="1">
    <citation type="submission" date="2013-07" db="EMBL/GenBank/DDBJ databases">
        <title>Sub-species coevolution in mutualistic symbiosis.</title>
        <authorList>
            <person name="Murfin K."/>
            <person name="Klassen J."/>
            <person name="Lee M."/>
            <person name="Forst S."/>
            <person name="Stock P."/>
            <person name="Goodrich-Blair H."/>
        </authorList>
    </citation>
    <scope>NUCLEOTIDE SEQUENCE [LARGE SCALE GENOMIC DNA]</scope>
    <source>
        <strain evidence="1">Puntauvense</strain>
    </source>
</reference>
<dbReference type="HOGENOM" id="CLU_3031456_0_0_6"/>
<dbReference type="Proteomes" id="UP000028511">
    <property type="component" value="Unassembled WGS sequence"/>
</dbReference>
<sequence length="55" mass="6242">MLNVTINPSPMENMIPATVYSVEIKKESGRASIKDEQPIIINMINSKLTAFRFIF</sequence>
<protein>
    <submittedName>
        <fullName evidence="1">Uncharacterized protein</fullName>
    </submittedName>
</protein>
<proteinExistence type="predicted"/>
<organism evidence="1">
    <name type="scientific">Xenorhabdus bovienii str. puntauvense</name>
    <dbReference type="NCBI Taxonomy" id="1398201"/>
    <lineage>
        <taxon>Bacteria</taxon>
        <taxon>Pseudomonadati</taxon>
        <taxon>Pseudomonadota</taxon>
        <taxon>Gammaproteobacteria</taxon>
        <taxon>Enterobacterales</taxon>
        <taxon>Morganellaceae</taxon>
        <taxon>Xenorhabdus</taxon>
    </lineage>
</organism>